<dbReference type="RefSeq" id="WP_072896250.1">
    <property type="nucleotide sequence ID" value="NZ_FQWZ01000003.1"/>
</dbReference>
<dbReference type="Proteomes" id="UP000199758">
    <property type="component" value="Unassembled WGS sequence"/>
</dbReference>
<feature type="chain" id="PRO_5012454727" evidence="3">
    <location>
        <begin position="24"/>
        <end position="299"/>
    </location>
</feature>
<comment type="similarity">
    <text evidence="1">Belongs to the bacterial solute-binding protein 3 family.</text>
</comment>
<dbReference type="EMBL" id="FQWZ01000003">
    <property type="protein sequence ID" value="SHG83381.1"/>
    <property type="molecule type" value="Genomic_DNA"/>
</dbReference>
<dbReference type="SMART" id="SM00062">
    <property type="entry name" value="PBPb"/>
    <property type="match status" value="1"/>
</dbReference>
<feature type="domain" description="Solute-binding protein family 3/N-terminal" evidence="4">
    <location>
        <begin position="44"/>
        <end position="285"/>
    </location>
</feature>
<proteinExistence type="inferred from homology"/>
<accession>A0A1M5N1G6</accession>
<dbReference type="Gene3D" id="3.40.190.10">
    <property type="entry name" value="Periplasmic binding protein-like II"/>
    <property type="match status" value="2"/>
</dbReference>
<organism evidence="5 6">
    <name type="scientific">Hydrocarboniphaga daqingensis</name>
    <dbReference type="NCBI Taxonomy" id="490188"/>
    <lineage>
        <taxon>Bacteria</taxon>
        <taxon>Pseudomonadati</taxon>
        <taxon>Pseudomonadota</taxon>
        <taxon>Gammaproteobacteria</taxon>
        <taxon>Nevskiales</taxon>
        <taxon>Nevskiaceae</taxon>
        <taxon>Hydrocarboniphaga</taxon>
    </lineage>
</organism>
<protein>
    <submittedName>
        <fullName evidence="5">ABC-type amino acid transport substrate-binding protein</fullName>
    </submittedName>
</protein>
<reference evidence="5 6" key="1">
    <citation type="submission" date="2016-11" db="EMBL/GenBank/DDBJ databases">
        <authorList>
            <person name="Jaros S."/>
            <person name="Januszkiewicz K."/>
            <person name="Wedrychowicz H."/>
        </authorList>
    </citation>
    <scope>NUCLEOTIDE SEQUENCE [LARGE SCALE GENOMIC DNA]</scope>
    <source>
        <strain evidence="5 6">CGMCC 1.7049</strain>
    </source>
</reference>
<dbReference type="SUPFAM" id="SSF53850">
    <property type="entry name" value="Periplasmic binding protein-like II"/>
    <property type="match status" value="1"/>
</dbReference>
<dbReference type="STRING" id="490188.SAMN04488068_1581"/>
<name>A0A1M5N1G6_9GAMM</name>
<evidence type="ECO:0000259" key="4">
    <source>
        <dbReference type="SMART" id="SM00062"/>
    </source>
</evidence>
<evidence type="ECO:0000313" key="6">
    <source>
        <dbReference type="Proteomes" id="UP000199758"/>
    </source>
</evidence>
<sequence length="299" mass="32387">MNRVLARVSLMLLALWLPTSVLAADDDADEAVLDQLDQARERGVLEVAVYRDFPPYSYPQQGKYVGADVDLAAALARKIGLPLKVRPIMPGDDADDDLRNNIWKGHYLGGGVADVMLHVGMDPQYVARQDKADLFSPYFREAVSIAYRPGRYKNLTTPMALVGTKVGVELGSISDYYMSGAYGGRLRTSAVRLPTTQAAVQALADDEIDSVMAPRGELQGLMKMIGGLSIETRTTEFQGLFRTAWDVGIAIKAGNPKLKAAIQIALQELQTSGELKSIYAAYGVDYVAPEMASTAAASH</sequence>
<gene>
    <name evidence="5" type="ORF">SAMN04488068_1581</name>
</gene>
<dbReference type="PANTHER" id="PTHR35936">
    <property type="entry name" value="MEMBRANE-BOUND LYTIC MUREIN TRANSGLYCOSYLASE F"/>
    <property type="match status" value="1"/>
</dbReference>
<keyword evidence="2 3" id="KW-0732">Signal</keyword>
<dbReference type="InterPro" id="IPR001638">
    <property type="entry name" value="Solute-binding_3/MltF_N"/>
</dbReference>
<dbReference type="Pfam" id="PF00497">
    <property type="entry name" value="SBP_bac_3"/>
    <property type="match status" value="1"/>
</dbReference>
<feature type="signal peptide" evidence="3">
    <location>
        <begin position="1"/>
        <end position="23"/>
    </location>
</feature>
<evidence type="ECO:0000256" key="3">
    <source>
        <dbReference type="SAM" id="SignalP"/>
    </source>
</evidence>
<evidence type="ECO:0000256" key="1">
    <source>
        <dbReference type="ARBA" id="ARBA00010333"/>
    </source>
</evidence>
<evidence type="ECO:0000313" key="5">
    <source>
        <dbReference type="EMBL" id="SHG83381.1"/>
    </source>
</evidence>
<keyword evidence="6" id="KW-1185">Reference proteome</keyword>
<dbReference type="AlphaFoldDB" id="A0A1M5N1G6"/>
<evidence type="ECO:0000256" key="2">
    <source>
        <dbReference type="ARBA" id="ARBA00022729"/>
    </source>
</evidence>